<proteinExistence type="predicted"/>
<dbReference type="RefSeq" id="WP_275813911.1">
    <property type="nucleotide sequence ID" value="NZ_BAAANM010000003.1"/>
</dbReference>
<name>A0ABT5YZK5_9ACTN</name>
<feature type="transmembrane region" description="Helical" evidence="1">
    <location>
        <begin position="66"/>
        <end position="87"/>
    </location>
</feature>
<gene>
    <name evidence="2" type="primary">amaP</name>
    <name evidence="2" type="ORF">P2L57_14490</name>
</gene>
<keyword evidence="1" id="KW-1133">Transmembrane helix</keyword>
<dbReference type="NCBIfam" id="NF033218">
    <property type="entry name" value="anchor_AmaP"/>
    <property type="match status" value="1"/>
</dbReference>
<reference evidence="2 3" key="1">
    <citation type="submission" date="2023-03" db="EMBL/GenBank/DDBJ databases">
        <title>Draft genome sequence of type strain Streptomyces ferralitis JCM 14344.</title>
        <authorList>
            <person name="Klaysubun C."/>
            <person name="Duangmal K."/>
        </authorList>
    </citation>
    <scope>NUCLEOTIDE SEQUENCE [LARGE SCALE GENOMIC DNA]</scope>
    <source>
        <strain evidence="2 3">JCM 14344</strain>
    </source>
</reference>
<dbReference type="Proteomes" id="UP001220022">
    <property type="component" value="Unassembled WGS sequence"/>
</dbReference>
<accession>A0ABT5YZK5</accession>
<feature type="transmembrane region" description="Helical" evidence="1">
    <location>
        <begin position="9"/>
        <end position="29"/>
    </location>
</feature>
<dbReference type="PROSITE" id="PS51257">
    <property type="entry name" value="PROKAR_LIPOPROTEIN"/>
    <property type="match status" value="1"/>
</dbReference>
<organism evidence="2 3">
    <name type="scientific">Streptantibioticus ferralitis</name>
    <dbReference type="NCBI Taxonomy" id="236510"/>
    <lineage>
        <taxon>Bacteria</taxon>
        <taxon>Bacillati</taxon>
        <taxon>Actinomycetota</taxon>
        <taxon>Actinomycetes</taxon>
        <taxon>Kitasatosporales</taxon>
        <taxon>Streptomycetaceae</taxon>
        <taxon>Streptantibioticus</taxon>
    </lineage>
</organism>
<protein>
    <submittedName>
        <fullName evidence="2">Alkaline shock response membrane anchor protein AmaP</fullName>
    </submittedName>
</protein>
<evidence type="ECO:0000313" key="2">
    <source>
        <dbReference type="EMBL" id="MDF2256884.1"/>
    </source>
</evidence>
<keyword evidence="3" id="KW-1185">Reference proteome</keyword>
<keyword evidence="1" id="KW-0472">Membrane</keyword>
<dbReference type="EMBL" id="JARHTQ010000008">
    <property type="protein sequence ID" value="MDF2256884.1"/>
    <property type="molecule type" value="Genomic_DNA"/>
</dbReference>
<evidence type="ECO:0000313" key="3">
    <source>
        <dbReference type="Proteomes" id="UP001220022"/>
    </source>
</evidence>
<sequence>MRTRVNRTLLFLIGLILLAVGCAVLIGGLDLPRHWGFSLPSWWPYRGPHDVLLSANARTRYRKDSWWWPVVIGVLAVLAVAALFWLLAQFRDRRLGQVLVHSDDDGDVVLRGRAMERALAADAAELPGVLGAEVLLTGGRTRPRAGVRLQLDRHARPAGVVSDLGGRVLAEARASTGLTEFPAVARLRVERHRARRVE</sequence>
<comment type="caution">
    <text evidence="2">The sequence shown here is derived from an EMBL/GenBank/DDBJ whole genome shotgun (WGS) entry which is preliminary data.</text>
</comment>
<keyword evidence="1" id="KW-0812">Transmembrane</keyword>
<evidence type="ECO:0000256" key="1">
    <source>
        <dbReference type="SAM" id="Phobius"/>
    </source>
</evidence>